<keyword evidence="2" id="KW-1185">Reference proteome</keyword>
<organism evidence="1 2">
    <name type="scientific">Tanacetum coccineum</name>
    <dbReference type="NCBI Taxonomy" id="301880"/>
    <lineage>
        <taxon>Eukaryota</taxon>
        <taxon>Viridiplantae</taxon>
        <taxon>Streptophyta</taxon>
        <taxon>Embryophyta</taxon>
        <taxon>Tracheophyta</taxon>
        <taxon>Spermatophyta</taxon>
        <taxon>Magnoliopsida</taxon>
        <taxon>eudicotyledons</taxon>
        <taxon>Gunneridae</taxon>
        <taxon>Pentapetalae</taxon>
        <taxon>asterids</taxon>
        <taxon>campanulids</taxon>
        <taxon>Asterales</taxon>
        <taxon>Asteraceae</taxon>
        <taxon>Asteroideae</taxon>
        <taxon>Anthemideae</taxon>
        <taxon>Anthemidinae</taxon>
        <taxon>Tanacetum</taxon>
    </lineage>
</organism>
<dbReference type="EMBL" id="BQNB010009944">
    <property type="protein sequence ID" value="GJS70585.1"/>
    <property type="molecule type" value="Genomic_DNA"/>
</dbReference>
<evidence type="ECO:0000313" key="2">
    <source>
        <dbReference type="Proteomes" id="UP001151760"/>
    </source>
</evidence>
<proteinExistence type="predicted"/>
<gene>
    <name evidence="1" type="ORF">Tco_0703426</name>
</gene>
<dbReference type="Proteomes" id="UP001151760">
    <property type="component" value="Unassembled WGS sequence"/>
</dbReference>
<protein>
    <submittedName>
        <fullName evidence="1">Uncharacterized protein</fullName>
    </submittedName>
</protein>
<evidence type="ECO:0000313" key="1">
    <source>
        <dbReference type="EMBL" id="GJS70585.1"/>
    </source>
</evidence>
<name>A0ABQ4Y0K9_9ASTR</name>
<comment type="caution">
    <text evidence="1">The sequence shown here is derived from an EMBL/GenBank/DDBJ whole genome shotgun (WGS) entry which is preliminary data.</text>
</comment>
<reference evidence="1" key="2">
    <citation type="submission" date="2022-01" db="EMBL/GenBank/DDBJ databases">
        <authorList>
            <person name="Yamashiro T."/>
            <person name="Shiraishi A."/>
            <person name="Satake H."/>
            <person name="Nakayama K."/>
        </authorList>
    </citation>
    <scope>NUCLEOTIDE SEQUENCE</scope>
</reference>
<sequence length="77" mass="8599">MEEFLPLMIGDRVNEISKKTVPLYVAEGLLLDKQITQVDVAAMIADAIKFERLAATSCRTAPIRPIDHDDHQDDAHP</sequence>
<reference evidence="1" key="1">
    <citation type="journal article" date="2022" name="Int. J. Mol. Sci.">
        <title>Draft Genome of Tanacetum Coccineum: Genomic Comparison of Closely Related Tanacetum-Family Plants.</title>
        <authorList>
            <person name="Yamashiro T."/>
            <person name="Shiraishi A."/>
            <person name="Nakayama K."/>
            <person name="Satake H."/>
        </authorList>
    </citation>
    <scope>NUCLEOTIDE SEQUENCE</scope>
</reference>
<accession>A0ABQ4Y0K9</accession>